<keyword evidence="1" id="KW-0808">Transferase</keyword>
<dbReference type="Pfam" id="PF00294">
    <property type="entry name" value="PfkB"/>
    <property type="match status" value="1"/>
</dbReference>
<evidence type="ECO:0000259" key="3">
    <source>
        <dbReference type="Pfam" id="PF00294"/>
    </source>
</evidence>
<comment type="caution">
    <text evidence="4">The sequence shown here is derived from an EMBL/GenBank/DDBJ whole genome shotgun (WGS) entry which is preliminary data.</text>
</comment>
<dbReference type="AlphaFoldDB" id="A0A9X3ILD3"/>
<dbReference type="PANTHER" id="PTHR10584:SF166">
    <property type="entry name" value="RIBOKINASE"/>
    <property type="match status" value="1"/>
</dbReference>
<gene>
    <name evidence="4" type="ORF">OSH07_14465</name>
</gene>
<evidence type="ECO:0000313" key="4">
    <source>
        <dbReference type="EMBL" id="MCX5570408.1"/>
    </source>
</evidence>
<reference evidence="4" key="1">
    <citation type="submission" date="2022-11" db="EMBL/GenBank/DDBJ databases">
        <title>Biodiversity and phylogenetic relationships of bacteria.</title>
        <authorList>
            <person name="Machado R.A.R."/>
            <person name="Bhat A."/>
            <person name="Loulou A."/>
            <person name="Kallel S."/>
        </authorList>
    </citation>
    <scope>NUCLEOTIDE SEQUENCE</scope>
    <source>
        <strain evidence="4">K-TC2</strain>
    </source>
</reference>
<dbReference type="PANTHER" id="PTHR10584">
    <property type="entry name" value="SUGAR KINASE"/>
    <property type="match status" value="1"/>
</dbReference>
<sequence>MAHYLFVGDVSLDLSLQAPHMPAPDEKVHCTASTEGMGGVVTNTAVAFSRAGGSAALGIQLGTDLASSQVRGELEAVLRLDLRPAVVPGGLCRVVTMIEPHGEKRLLLYPGVSIYPDAAAVAALRLDDIAHLHTACFGPAAEALVSRARQAGISWSIDLEPASFSGGIATLAPVLDGARVVFVNDRAADAIGGDPIARLRDLGVGDVVRTRGPLGAELHRETGEVLYAPPPKGLVIVDTTGAGDCLAGWFLAGIAAGWRIDTVLARAVRAASIACTRVGAQTAYPTLSELELHEKD</sequence>
<feature type="domain" description="Carbohydrate kinase PfkB" evidence="3">
    <location>
        <begin position="3"/>
        <end position="286"/>
    </location>
</feature>
<name>A0A9X3ILD3_9HYPH</name>
<organism evidence="4 5">
    <name type="scientific">Kaistia nematophila</name>
    <dbReference type="NCBI Taxonomy" id="2994654"/>
    <lineage>
        <taxon>Bacteria</taxon>
        <taxon>Pseudomonadati</taxon>
        <taxon>Pseudomonadota</taxon>
        <taxon>Alphaproteobacteria</taxon>
        <taxon>Hyphomicrobiales</taxon>
        <taxon>Kaistiaceae</taxon>
        <taxon>Kaistia</taxon>
    </lineage>
</organism>
<dbReference type="InterPro" id="IPR029056">
    <property type="entry name" value="Ribokinase-like"/>
</dbReference>
<proteinExistence type="predicted"/>
<dbReference type="RefSeq" id="WP_266339369.1">
    <property type="nucleotide sequence ID" value="NZ_JAPKNK010000005.1"/>
</dbReference>
<dbReference type="InterPro" id="IPR011611">
    <property type="entry name" value="PfkB_dom"/>
</dbReference>
<keyword evidence="2 4" id="KW-0418">Kinase</keyword>
<dbReference type="Proteomes" id="UP001144805">
    <property type="component" value="Unassembled WGS sequence"/>
</dbReference>
<evidence type="ECO:0000256" key="1">
    <source>
        <dbReference type="ARBA" id="ARBA00022679"/>
    </source>
</evidence>
<dbReference type="Gene3D" id="3.40.1190.20">
    <property type="match status" value="1"/>
</dbReference>
<dbReference type="GO" id="GO:0016301">
    <property type="term" value="F:kinase activity"/>
    <property type="evidence" value="ECO:0007669"/>
    <property type="project" value="UniProtKB-KW"/>
</dbReference>
<protein>
    <submittedName>
        <fullName evidence="4">Carbohydrate kinase family protein</fullName>
    </submittedName>
</protein>
<dbReference type="SUPFAM" id="SSF53613">
    <property type="entry name" value="Ribokinase-like"/>
    <property type="match status" value="1"/>
</dbReference>
<evidence type="ECO:0000256" key="2">
    <source>
        <dbReference type="ARBA" id="ARBA00022777"/>
    </source>
</evidence>
<keyword evidence="5" id="KW-1185">Reference proteome</keyword>
<evidence type="ECO:0000313" key="5">
    <source>
        <dbReference type="Proteomes" id="UP001144805"/>
    </source>
</evidence>
<accession>A0A9X3ILD3</accession>
<dbReference type="EMBL" id="JAPKNK010000005">
    <property type="protein sequence ID" value="MCX5570408.1"/>
    <property type="molecule type" value="Genomic_DNA"/>
</dbReference>